<organism evidence="1 2">
    <name type="scientific">Streblomastix strix</name>
    <dbReference type="NCBI Taxonomy" id="222440"/>
    <lineage>
        <taxon>Eukaryota</taxon>
        <taxon>Metamonada</taxon>
        <taxon>Preaxostyla</taxon>
        <taxon>Oxymonadida</taxon>
        <taxon>Streblomastigidae</taxon>
        <taxon>Streblomastix</taxon>
    </lineage>
</organism>
<dbReference type="AlphaFoldDB" id="A0A5J4V0E0"/>
<dbReference type="Proteomes" id="UP000324800">
    <property type="component" value="Unassembled WGS sequence"/>
</dbReference>
<proteinExistence type="predicted"/>
<name>A0A5J4V0E0_9EUKA</name>
<sequence>MNRIKEEQILKNWIKKDLAQTIAAVTELRNTRAELIRAREQNLALIDLARGEHPDDVKLLLRVKQTEDRYSMAQNEFDEGKKIMGAEMKRMQKRLIEYEGLISHNLQQIAQLKDAQKLEITDSQQKFII</sequence>
<feature type="non-terminal residue" evidence="1">
    <location>
        <position position="129"/>
    </location>
</feature>
<reference evidence="1 2" key="1">
    <citation type="submission" date="2019-03" db="EMBL/GenBank/DDBJ databases">
        <title>Single cell metagenomics reveals metabolic interactions within the superorganism composed of flagellate Streblomastix strix and complex community of Bacteroidetes bacteria on its surface.</title>
        <authorList>
            <person name="Treitli S.C."/>
            <person name="Kolisko M."/>
            <person name="Husnik F."/>
            <person name="Keeling P."/>
            <person name="Hampl V."/>
        </authorList>
    </citation>
    <scope>NUCLEOTIDE SEQUENCE [LARGE SCALE GENOMIC DNA]</scope>
    <source>
        <strain evidence="1">ST1C</strain>
    </source>
</reference>
<comment type="caution">
    <text evidence="1">The sequence shown here is derived from an EMBL/GenBank/DDBJ whole genome shotgun (WGS) entry which is preliminary data.</text>
</comment>
<evidence type="ECO:0000313" key="2">
    <source>
        <dbReference type="Proteomes" id="UP000324800"/>
    </source>
</evidence>
<dbReference type="EMBL" id="SNRW01011158">
    <property type="protein sequence ID" value="KAA6375531.1"/>
    <property type="molecule type" value="Genomic_DNA"/>
</dbReference>
<accession>A0A5J4V0E0</accession>
<protein>
    <submittedName>
        <fullName evidence="1">Uncharacterized protein</fullName>
    </submittedName>
</protein>
<gene>
    <name evidence="1" type="ORF">EZS28_028941</name>
</gene>
<evidence type="ECO:0000313" key="1">
    <source>
        <dbReference type="EMBL" id="KAA6375531.1"/>
    </source>
</evidence>